<dbReference type="Gene3D" id="1.10.10.10">
    <property type="entry name" value="Winged helix-like DNA-binding domain superfamily/Winged helix DNA-binding domain"/>
    <property type="match status" value="1"/>
</dbReference>
<dbReference type="GO" id="GO:0003690">
    <property type="term" value="F:double-stranded DNA binding"/>
    <property type="evidence" value="ECO:0000318"/>
    <property type="project" value="GO_Central"/>
</dbReference>
<protein>
    <recommendedName>
        <fullName evidence="3">H15 domain-containing protein</fullName>
    </recommendedName>
</protein>
<dbReference type="SMR" id="A0A251P406"/>
<dbReference type="InterPro" id="IPR005818">
    <property type="entry name" value="Histone_H1/H5_H15"/>
</dbReference>
<dbReference type="InterPro" id="IPR036390">
    <property type="entry name" value="WH_DNA-bd_sf"/>
</dbReference>
<feature type="compositionally biased region" description="Basic and acidic residues" evidence="2">
    <location>
        <begin position="317"/>
        <end position="328"/>
    </location>
</feature>
<dbReference type="GO" id="GO:0000786">
    <property type="term" value="C:nucleosome"/>
    <property type="evidence" value="ECO:0007669"/>
    <property type="project" value="InterPro"/>
</dbReference>
<dbReference type="InterPro" id="IPR017956">
    <property type="entry name" value="AT_hook_DNA-bd_motif"/>
</dbReference>
<dbReference type="SMART" id="SM00526">
    <property type="entry name" value="H15"/>
    <property type="match status" value="1"/>
</dbReference>
<feature type="region of interest" description="Disordered" evidence="2">
    <location>
        <begin position="817"/>
        <end position="849"/>
    </location>
</feature>
<feature type="region of interest" description="Disordered" evidence="2">
    <location>
        <begin position="418"/>
        <end position="562"/>
    </location>
</feature>
<dbReference type="OrthoDB" id="1164412at2759"/>
<feature type="compositionally biased region" description="Basic and acidic residues" evidence="2">
    <location>
        <begin position="500"/>
        <end position="518"/>
    </location>
</feature>
<dbReference type="SMART" id="SM00384">
    <property type="entry name" value="AT_hook"/>
    <property type="match status" value="3"/>
</dbReference>
<proteinExistence type="predicted"/>
<dbReference type="GO" id="GO:0030261">
    <property type="term" value="P:chromosome condensation"/>
    <property type="evidence" value="ECO:0000318"/>
    <property type="project" value="GO_Central"/>
</dbReference>
<dbReference type="STRING" id="3760.A0A251P406"/>
<feature type="compositionally biased region" description="Basic and acidic residues" evidence="2">
    <location>
        <begin position="14"/>
        <end position="28"/>
    </location>
</feature>
<feature type="compositionally biased region" description="Basic and acidic residues" evidence="2">
    <location>
        <begin position="440"/>
        <end position="463"/>
    </location>
</feature>
<feature type="compositionally biased region" description="Basic and acidic residues" evidence="2">
    <location>
        <begin position="154"/>
        <end position="163"/>
    </location>
</feature>
<feature type="compositionally biased region" description="Basic residues" evidence="2">
    <location>
        <begin position="1137"/>
        <end position="1146"/>
    </location>
</feature>
<keyword evidence="5" id="KW-1185">Reference proteome</keyword>
<feature type="compositionally biased region" description="Polar residues" evidence="2">
    <location>
        <begin position="678"/>
        <end position="689"/>
    </location>
</feature>
<feature type="compositionally biased region" description="Basic and acidic residues" evidence="2">
    <location>
        <begin position="840"/>
        <end position="849"/>
    </location>
</feature>
<dbReference type="Proteomes" id="UP000006882">
    <property type="component" value="Chromosome G5"/>
</dbReference>
<feature type="region of interest" description="Disordered" evidence="2">
    <location>
        <begin position="954"/>
        <end position="1246"/>
    </location>
</feature>
<feature type="domain" description="H15" evidence="3">
    <location>
        <begin position="76"/>
        <end position="146"/>
    </location>
</feature>
<name>A0A251P406_PRUPE</name>
<dbReference type="EMBL" id="CM007655">
    <property type="protein sequence ID" value="ONI06328.1"/>
    <property type="molecule type" value="Genomic_DNA"/>
</dbReference>
<evidence type="ECO:0000259" key="3">
    <source>
        <dbReference type="PROSITE" id="PS51504"/>
    </source>
</evidence>
<accession>A0A251P406</accession>
<dbReference type="GO" id="GO:0006334">
    <property type="term" value="P:nucleosome assembly"/>
    <property type="evidence" value="ECO:0007669"/>
    <property type="project" value="InterPro"/>
</dbReference>
<feature type="region of interest" description="Disordered" evidence="2">
    <location>
        <begin position="154"/>
        <end position="201"/>
    </location>
</feature>
<feature type="region of interest" description="Disordered" evidence="2">
    <location>
        <begin position="242"/>
        <end position="278"/>
    </location>
</feature>
<dbReference type="SUPFAM" id="SSF46785">
    <property type="entry name" value="Winged helix' DNA-binding domain"/>
    <property type="match status" value="1"/>
</dbReference>
<dbReference type="AlphaFoldDB" id="A0A251P406"/>
<reference evidence="4 5" key="1">
    <citation type="journal article" date="2013" name="Nat. Genet.">
        <title>The high-quality draft genome of peach (Prunus persica) identifies unique patterns of genetic diversity, domestication and genome evolution.</title>
        <authorList>
            <consortium name="International Peach Genome Initiative"/>
            <person name="Verde I."/>
            <person name="Abbott A.G."/>
            <person name="Scalabrin S."/>
            <person name="Jung S."/>
            <person name="Shu S."/>
            <person name="Marroni F."/>
            <person name="Zhebentyayeva T."/>
            <person name="Dettori M.T."/>
            <person name="Grimwood J."/>
            <person name="Cattonaro F."/>
            <person name="Zuccolo A."/>
            <person name="Rossini L."/>
            <person name="Jenkins J."/>
            <person name="Vendramin E."/>
            <person name="Meisel L.A."/>
            <person name="Decroocq V."/>
            <person name="Sosinski B."/>
            <person name="Prochnik S."/>
            <person name="Mitros T."/>
            <person name="Policriti A."/>
            <person name="Cipriani G."/>
            <person name="Dondini L."/>
            <person name="Ficklin S."/>
            <person name="Goodstein D.M."/>
            <person name="Xuan P."/>
            <person name="Del Fabbro C."/>
            <person name="Aramini V."/>
            <person name="Copetti D."/>
            <person name="Gonzalez S."/>
            <person name="Horner D.S."/>
            <person name="Falchi R."/>
            <person name="Lucas S."/>
            <person name="Mica E."/>
            <person name="Maldonado J."/>
            <person name="Lazzari B."/>
            <person name="Bielenberg D."/>
            <person name="Pirona R."/>
            <person name="Miculan M."/>
            <person name="Barakat A."/>
            <person name="Testolin R."/>
            <person name="Stella A."/>
            <person name="Tartarini S."/>
            <person name="Tonutti P."/>
            <person name="Arus P."/>
            <person name="Orellana A."/>
            <person name="Wells C."/>
            <person name="Main D."/>
            <person name="Vizzotto G."/>
            <person name="Silva H."/>
            <person name="Salamini F."/>
            <person name="Schmutz J."/>
            <person name="Morgante M."/>
            <person name="Rokhsar D.S."/>
        </authorList>
    </citation>
    <scope>NUCLEOTIDE SEQUENCE [LARGE SCALE GENOMIC DNA]</scope>
    <source>
        <strain evidence="5">cv. Nemared</strain>
    </source>
</reference>
<sequence>MATSLGCSSSAEQRGGERRGVETEKDPYHGEIINKLANALMKKLTSLDPSKTLTPDHMNGVKQCLSVFYPVFRSPDHPTYAVMIQRAIAELNEEGGSTQEAISKFIREQFDCLPLAHESFLSHHLKKLSESGEILSASNNCYMLRAEDNDYVSRRERVQKKESSGLGRGRRTRNGIEHKKLAEEQVEVTEHRERRQQSQEPGVIVDQNGCSEQQNEQQDEVNGEVAMVVAKQNYKVTKEQFEVTEHREQREQSQEPEVIVDQNGCSEQQNEQHDEVRGEFAMVVVKQKYKATEEQVEVTEQQREQGKQSQELSLQEQHSKVIDDHSGPPEEQQDEVNGQKTEKRMQEVAVIVEKQHNSEEKYKATEEQVKLIEQRQHGQNCLEPNQGQDELIGHPSQTEMQEVVMIVGKQNNAKEKYKVAEEEVEMTEQRLHGQQSQELSLHEQHSRLIDGERGSPDKQHDEVNGQQSKNQMEKGTVIVEKQNNSEQKYKAVEEQVEVTEQQREHRQQSQELSLEERLNMVIDIQNGSPEKPNEHADGSPEKQNEHADEANGQQIQKQMQGNAVNFRKQSNAEEKYKVTEENIQAQRDELIEEQCQSEEQQCEVTREQLQIEGIEREVQLLEEQVEIIEKMTTPGEQIEMISERNKPQEQSELISKIVGSCNMQELLSKKQEKDAATAINSSPSLTSQKLPHHGSSFLSEENYVELLMRTRKLEEKLLENLSSIREGSNHSCQKPSTDLEELFSKHGKLAAHDSQPQMPKCLNKSINTFPDVELPQQEGIGNVERSLELLEAENIREKSRHVGKKTCLNFEAKHEKEKHSAACDPQEKPSVSLQAASCEDVPKHSPDQELERKLKNQQPELPKPQRPQGVQLLSVEGGYKAHESEPNIMDSSVDLLRASKHQKRQLCPQHKKTSESGCGVPKARKCQELENEKQPREEIQDMGMKLDHFAVKLSFQAQKKTQEPAQQRQLRPRRQRQSKSEESITTSMVESPPTRLDTLISNLQEAEKPQELKTSAAKTGPTQQQRQLRPRDKKLPESKAVLSPSQSLDEQYPLLSNSGRSQMQQPRVDDSSQLKNRHRHAELSQTIKELQRHLKLQSHSQGVSQSDPSVSMTESSPSQNPCEEPQEKMHHDELQHLKHQKHKKPPRPKENGEPIMEVLSPSADQQPQKRGRGRPPKAKLSTAATSYASLPAKCQKQKEQPEKRKQGRPRKLTAKITLARIKLTLKNQPQQQKRGRGRPRKVTEET</sequence>
<dbReference type="GO" id="GO:0005634">
    <property type="term" value="C:nucleus"/>
    <property type="evidence" value="ECO:0000318"/>
    <property type="project" value="GO_Central"/>
</dbReference>
<feature type="region of interest" description="Disordered" evidence="2">
    <location>
        <begin position="673"/>
        <end position="693"/>
    </location>
</feature>
<dbReference type="PROSITE" id="PS51504">
    <property type="entry name" value="H15"/>
    <property type="match status" value="1"/>
</dbReference>
<dbReference type="CDD" id="cd00073">
    <property type="entry name" value="H15"/>
    <property type="match status" value="1"/>
</dbReference>
<feature type="region of interest" description="Disordered" evidence="2">
    <location>
        <begin position="291"/>
        <end position="345"/>
    </location>
</feature>
<feature type="coiled-coil region" evidence="1">
    <location>
        <begin position="569"/>
        <end position="631"/>
    </location>
</feature>
<keyword evidence="1" id="KW-0175">Coiled coil</keyword>
<evidence type="ECO:0000256" key="2">
    <source>
        <dbReference type="SAM" id="MobiDB-lite"/>
    </source>
</evidence>
<feature type="compositionally biased region" description="Polar residues" evidence="2">
    <location>
        <begin position="1"/>
        <end position="12"/>
    </location>
</feature>
<evidence type="ECO:0000313" key="4">
    <source>
        <dbReference type="EMBL" id="ONI06328.1"/>
    </source>
</evidence>
<feature type="compositionally biased region" description="Basic and acidic residues" evidence="2">
    <location>
        <begin position="531"/>
        <end position="549"/>
    </location>
</feature>
<gene>
    <name evidence="4" type="ORF">PRUPE_5G053600</name>
</gene>
<feature type="compositionally biased region" description="Basic and acidic residues" evidence="2">
    <location>
        <begin position="418"/>
        <end position="431"/>
    </location>
</feature>
<dbReference type="GO" id="GO:0045910">
    <property type="term" value="P:negative regulation of DNA recombination"/>
    <property type="evidence" value="ECO:0000318"/>
    <property type="project" value="GO_Central"/>
</dbReference>
<feature type="compositionally biased region" description="Polar residues" evidence="2">
    <location>
        <begin position="1097"/>
        <end position="1121"/>
    </location>
</feature>
<dbReference type="Gramene" id="ONI06328">
    <property type="protein sequence ID" value="ONI06328"/>
    <property type="gene ID" value="PRUPE_5G053600"/>
</dbReference>
<feature type="compositionally biased region" description="Polar residues" evidence="2">
    <location>
        <begin position="1043"/>
        <end position="1065"/>
    </location>
</feature>
<feature type="region of interest" description="Disordered" evidence="2">
    <location>
        <begin position="1"/>
        <end position="28"/>
    </location>
</feature>
<dbReference type="GO" id="GO:0031492">
    <property type="term" value="F:nucleosomal DNA binding"/>
    <property type="evidence" value="ECO:0000318"/>
    <property type="project" value="GO_Central"/>
</dbReference>
<feature type="compositionally biased region" description="Polar residues" evidence="2">
    <location>
        <begin position="1012"/>
        <end position="1027"/>
    </location>
</feature>
<evidence type="ECO:0000313" key="5">
    <source>
        <dbReference type="Proteomes" id="UP000006882"/>
    </source>
</evidence>
<feature type="compositionally biased region" description="Basic and acidic residues" evidence="2">
    <location>
        <begin position="1125"/>
        <end position="1136"/>
    </location>
</feature>
<feature type="compositionally biased region" description="Basic and acidic residues" evidence="2">
    <location>
        <begin position="174"/>
        <end position="197"/>
    </location>
</feature>
<evidence type="ECO:0000256" key="1">
    <source>
        <dbReference type="SAM" id="Coils"/>
    </source>
</evidence>
<dbReference type="GO" id="GO:0005730">
    <property type="term" value="C:nucleolus"/>
    <property type="evidence" value="ECO:0000318"/>
    <property type="project" value="GO_Central"/>
</dbReference>
<dbReference type="PRINTS" id="PR00929">
    <property type="entry name" value="ATHOOK"/>
</dbReference>
<dbReference type="InterPro" id="IPR036388">
    <property type="entry name" value="WH-like_DNA-bd_sf"/>
</dbReference>
<organism evidence="4 5">
    <name type="scientific">Prunus persica</name>
    <name type="common">Peach</name>
    <name type="synonym">Amygdalus persica</name>
    <dbReference type="NCBI Taxonomy" id="3760"/>
    <lineage>
        <taxon>Eukaryota</taxon>
        <taxon>Viridiplantae</taxon>
        <taxon>Streptophyta</taxon>
        <taxon>Embryophyta</taxon>
        <taxon>Tracheophyta</taxon>
        <taxon>Spermatophyta</taxon>
        <taxon>Magnoliopsida</taxon>
        <taxon>eudicotyledons</taxon>
        <taxon>Gunneridae</taxon>
        <taxon>Pentapetalae</taxon>
        <taxon>rosids</taxon>
        <taxon>fabids</taxon>
        <taxon>Rosales</taxon>
        <taxon>Rosaceae</taxon>
        <taxon>Amygdaloideae</taxon>
        <taxon>Amygdaleae</taxon>
        <taxon>Prunus</taxon>
    </lineage>
</organism>
<feature type="compositionally biased region" description="Polar residues" evidence="2">
    <location>
        <begin position="955"/>
        <end position="965"/>
    </location>
</feature>
<feature type="compositionally biased region" description="Basic and acidic residues" evidence="2">
    <location>
        <begin position="817"/>
        <end position="827"/>
    </location>
</feature>
<feature type="compositionally biased region" description="Polar residues" evidence="2">
    <location>
        <begin position="551"/>
        <end position="562"/>
    </location>
</feature>
<dbReference type="Pfam" id="PF00538">
    <property type="entry name" value="Linker_histone"/>
    <property type="match status" value="1"/>
</dbReference>
<feature type="compositionally biased region" description="Basic and acidic residues" evidence="2">
    <location>
        <begin position="242"/>
        <end position="253"/>
    </location>
</feature>